<accession>A0ACA9LJ77</accession>
<organism evidence="1 2">
    <name type="scientific">Cetraspora pellucida</name>
    <dbReference type="NCBI Taxonomy" id="1433469"/>
    <lineage>
        <taxon>Eukaryota</taxon>
        <taxon>Fungi</taxon>
        <taxon>Fungi incertae sedis</taxon>
        <taxon>Mucoromycota</taxon>
        <taxon>Glomeromycotina</taxon>
        <taxon>Glomeromycetes</taxon>
        <taxon>Diversisporales</taxon>
        <taxon>Gigasporaceae</taxon>
        <taxon>Cetraspora</taxon>
    </lineage>
</organism>
<sequence length="265" mass="30323">MSSVFMSYCFVQSVTGNDNYLTGNALYRVNNMVDKFRQITYKGYTKSPDSLITDFEKNLIVLMVGRYAYENDIEYLTLIQSVPMSNENENELTREDLPYSAPLLILSSSALPNSYSDNDGGRKSFMMFKKFYNGVTNSRNIDTNVLVFYSNDHGRYNSLRENLNRTVLLAIGRLKIGSNKIPHIVASEIEWNYIGKASPNTSDDKTMRSRDNLDDELDSIEEKYAKTKPNLRKHIIQPANDMFLEAALQVKNRIPIVQESNNDDT</sequence>
<dbReference type="Proteomes" id="UP000789366">
    <property type="component" value="Unassembled WGS sequence"/>
</dbReference>
<comment type="caution">
    <text evidence="1">The sequence shown here is derived from an EMBL/GenBank/DDBJ whole genome shotgun (WGS) entry which is preliminary data.</text>
</comment>
<evidence type="ECO:0000313" key="2">
    <source>
        <dbReference type="Proteomes" id="UP000789366"/>
    </source>
</evidence>
<protein>
    <submittedName>
        <fullName evidence="1">5489_t:CDS:1</fullName>
    </submittedName>
</protein>
<gene>
    <name evidence="1" type="ORF">SPELUC_LOCUS4149</name>
</gene>
<dbReference type="EMBL" id="CAJVPW010003551">
    <property type="protein sequence ID" value="CAG8525965.1"/>
    <property type="molecule type" value="Genomic_DNA"/>
</dbReference>
<proteinExistence type="predicted"/>
<feature type="non-terminal residue" evidence="1">
    <location>
        <position position="1"/>
    </location>
</feature>
<reference evidence="1" key="1">
    <citation type="submission" date="2021-06" db="EMBL/GenBank/DDBJ databases">
        <authorList>
            <person name="Kallberg Y."/>
            <person name="Tangrot J."/>
            <person name="Rosling A."/>
        </authorList>
    </citation>
    <scope>NUCLEOTIDE SEQUENCE</scope>
    <source>
        <strain evidence="1">28 12/20/2015</strain>
    </source>
</reference>
<evidence type="ECO:0000313" key="1">
    <source>
        <dbReference type="EMBL" id="CAG8525965.1"/>
    </source>
</evidence>
<keyword evidence="2" id="KW-1185">Reference proteome</keyword>
<feature type="non-terminal residue" evidence="1">
    <location>
        <position position="265"/>
    </location>
</feature>
<name>A0ACA9LJ77_9GLOM</name>